<sequence length="6309" mass="701753">MASMSRNVDSASDDLAQIWDWNAKVPESVVVGVHSMFEKCAQHQPAALAVDAWDGKLTANFVYLTPTVARQISSDSAPTLETVAFIGEALSPRDLEPWQNKVRFINTYGPSECTTASTINPSTTDIEKSCLIGKGSGMVTWIVDPEDHNVLLPLGARPSLEDVVKSANLIDEEAERVSAQRIEAFSLLGQGLDVESFLKDVAEEYQVDSSLILDAFPCTPLQEGLLSLSSMSSGEYISQNVLELDAQVDIGKFCAAWEKVCVVVDALRTRIVNHRHLGLVQLVMRETIHWLQGTDMKEYLTSDQEQVMGPGSQLSRFALIGDATNGKTYFVWTIHHALYDEWSLSLLLSLASKIYSGSTIAAIPTFQPFIKYIQDQDPSRTALYWEEALNGCECAPFPTLPPSISQPLVDTSVVHQLPHVHRANASGITTATVIRASWALVVASMTNSDDVVFGSTVSGRNVPIADIETVPAPTIATVPVRITLSGSGQLVSELLQTVQSQAIDMVPYEQMGLHRIAKISLDAQQACDFQTLIVIQPEDDRQSKAAFGSWREDLKQQELSTYGLTLEIHLGMDSITANASFDSRMIEPWIVDGLLERLAHVMNQFDDIGEKSIMADIQVITQEDLSRIWAWNKNVPKIANVSIHEILSHKASARPTHTAISAWDGEFSYQEIDHLTTVLAARIYELGLAQGSIIPLYFEKSAWANVAMLAVLKAGCAFVLLDTSLPEQRLLEMIRQVDAEFILCSPSTHKTSLRLASRVLEVNEALLSELTRASLTNSSVSLPLVPPNSLAYVLFTSGSTGRPKCVAITHNNVTSAVPEHVQHLGYTAETRIYDFASYSFGASLNNAFCALVAGGCLCVPSDEDRRSNLAESLSALKATSVLLTPSIAESLSPESVTSLKTLILGGEAVRPKHVKPWWDRARVLTAYGSSEMTTVATINSQASDPDEVTRIGTGAGGVTWVVDPNNHHVLSVPGSIGNPVIAAFLQMDDGDEANAENGEEDRATILTVNSTVENWLAEQLPIYMVPTVFFALRKLPLLSTGKMNRRMLRAIGNSVSMAEIAGVKDGQKVAKRRPGSELEGQIQALWARTLNIEEESIGMDDSFFRLGGDSISAMQVASGARSRMINLRVVDILRLKTISNLAKSVEAAKNSYTVGRTPEVSAGLTRPRPNNSSPQLSPIQNLYFHLQQDATACFDQYFFLKLNWHVEYEDVVTAISSIIRRHDALRARFSKNEAGAWEQSIIHDDGASSLNLLLETENDASQRATIISDVRSSLDIVNGPIVSGVLFDQGQQALFLTIHHLVIDLVSWRIILQELEDLLTHGVAGIASPSLHFPDWIAMQARYAWENLETGNSYSHNSQINASYWGMETNANIRSGAAVLEFTLDEHTSSRILGSCNAPLGTQPLEIMISALIHSFSRIFSDRTLPLVFTEGHGREVWDDDIDLSATVGWFSTIYPVHDLVDARTMSIIDIIRHTKDFIRRMPQNGWSHFTSRFANYKLANDFSKDFPVEVLFNYVGLYQQLERDDGLFQMANIPAGSHPPSNEQVRRFTLFDIDVYVDKGRIHATLEYHQDMRHQEKIVEWVAQFEASLRLFATELPTVPSQLTLSDVPLAFTSHHDLQEFYETSLPQLQLETKDIENIFPCAPLQEGILLSQAKDPLSYQRWFDVQIDVYEGGPPLTRLEIERAWKAVVKRHGLLRALLVGNIPGSTGTMHVILKDPTPEIIWLGNDDEWKMRDFSGYRLQHRVTIIEFSESKALLRIQMNHAITDGFSQDMLCHDLRNELLGQNSAISSSYEGFVRHLSSQSSTDGLEYWKGQLSKVEPCLLSSPETVDYADDGVGISSLCVSGLDTEKIRTFCSEWDVTPATIVKTAWGLVLSLYTDTPVPTFGNMYSGRDIPMYGVDDMFGPLIGMVPCSVRIDHDKTVMDTLKQVQSDYLGGLEYQHSSLAEIHRALGLGCNTLFNTLLSYQRQTEEDQIQIDGLTVRAVDNFDPTEYDVTVDIIDAISKINIELTFRSGHLSDAEQQCLVDCVGTSILSILDGPLKPVGQLSLIGKADLEIIAPSGAHTKSVVAVFIQFGQDGSGSSSTADILSVDPETVANISRRLPRYMVPSVFFKIRSFQKTPSGKINRILLRQIGASFSAQQLAESASLSFGPIRNPVTHVEHRMQDIWARVLNIDPSIISLDGDFFQLGGDSIAAMKLVAEARKVGLGLTVADVFRHPKLEHTAAHAVFGAGSKHLDTTPPFTLLGDQAQAQELLQDVALRLNLDISRIHDAYPATPLQQGLFSLSLKRSGDYVMQSILELYPETDINKFQQAWQKVAETFPILRTRMMQSDDHGLLQIVCDDPPQWNKAIGLDAYLKADRAASMDLGEPLTRYALVQDTETPSKIWFIWTVHHVLYDGWSEPLIASAVDQAYRGITPDPGPQFQTFINNDAKVLGKLREGNQHQWFNTFGLTLVAEIGISIRVKASFDSRVIEPWVVRNLLQQLAIVMEQLDGSEAGRSLKTVSRVSYQDLSTIWEWNKTPTKPANKSISELIRDQSRAQPGSIAVDAWDGSLTYHHLDQLSTNMACYLVKRGLRRGDFVLICTEKSKWATVSILALAKTEAAFVLLDPSLPLQRLKSISRQVQAKMVISSLQYKTLSLQLCQDVLTVSSSLFVKLPTESCEDLPTLDLDSAIYVVFTSGTTGTPKGAVIHHRSSATAVINQVKGFCYNTKTRLYDFSTYSFDGSILNAFTVLYGGGTLCVPTDDGRKSSLAESMESLKANTVFLTPSVANIMSPREVPHLKTMILGGEAIRVEDVQPWWDFVKVFTIYGPTSQATAGGTDIKTIKPTRLQGPVEQSFAQGRLWFLEELYPGLTWYLMPCIMSLRGPLHLEALNVAFRALEQRHETLRTTLSTKNGVNLQHIHPVRGCDLRIVVLSPDDEKTITDHLHRDETTPFDLSKEPGWRVTLYKLGENHHILSIILHHIFSDGWSVDIFRREMAEFYSAAVAGKDPLSLATPLPVQYRDFSLFQREQTQLEHHDRQLEYWVRQLENSQPAELPCDKHRPSTLSGIADLQTFRIQGSLYKSLQAFCKQHEVTPFIALLAAFRATHYRLTGEPDVLIGSPNANRDSADLKDVIGFFVNMQCLRLVVEDETVSFLDLVKRTQSAVTDSFQNQDVPFESLVSRLRKERDLSRHPLVQIVFALHSQRDLGKFTLEGLDAEYIDQSITTRFDLEFHFFHEEDGLRGDLIYSTDLFQPVTMKNTLAIFTKLLEGCLENPETPTALLSLMTEDGLARMNKLDMLEIQKTDYPRDSTIVTEFRKQVLKRSDKIAVKDLSMQLTYRELDNKSDKLANWLQHRHYAPESLVGVLVDRSCFAVVAFIGILKANLAYLPFDLKTPTNRMRSMLSSVPGHKLILVGPGVKLPVIDLPDVEHLGIVEALDQAEQIDTAMDLNCAPNQRQPSSSSLAYVMFTSGSTGNPKGVLVEHGNVLRLCKENAVNGFDTTGMIASISNVAFDAVTWEVYTALLNGGTLVCLDYFTVLDFDAVGSIFRQEDIRAIFITPALLKQYLSRCPSAIASLEMLFIGGDKLDPKDTLVARDLLGQNGKITAVYGPTENTGFSTFYPLPNEDECVNGVAIGRSISNSGAYVMDSQQQLVPIGVVGELVVTGDGVARGYTDAARTAERFIEVEVNGQQVKAYRTGDFVRARPTDGQLDYIRRMDGQVKIRGQRLELGEIEYVLKSHASVNDAAVILHQPKDEQAQLISFATLDEEKIQTQITGLELPPGTDDERQPGDDSDVQKQVKVWEESFETDIYETIGDLRPDQVGRDFVGWISMYDGAEIDKSEMNEWLDDTIATMINGGESGHVLELGSGTGMILFNLINTGLRSYVGLDPSQKAVDFVARSAMKSPELASKVHMYKGTAADLSHLDEPICPDLIVVNSVAQYFPGQQYILNVIKDILALKGSRAKTMFFGDMRSYALYDQFRVTRALHRVGRKPGKNEVRQQMKDMEEMEVEYLVAPAFFTSLPALLPDLVEHVEILPKKMKGTNELSCYRYAAVVHARNTGKSLSIHQVHPSSWVDFQKEELDAISLFEHLRHATASSVVAVGNIPYSKTIFERQVLSSLRCEDEDLANAGHWLLEARQKSEKCPSLDAISLTKIAERAGWQVEISWARQFSQLGGLDAIFHRKQPATTGYARVLFQFPTDHSDLPAGTQLSSQPLRQQVKQRIRGQLHDRLQTSLPPYMIPRVINFLDRLPINENGKVDRRALAQSVQARTATRASLVRQPVSDNERRLQKIWAQVLNIEQHTIGLDDSFFQVGGDSLAAMKLVGEARRSGISINVADIFRRPTLQEMSCFETGSAAQGPSASIPRLETSGPVEQSFAQGRLWFMEQLYPGLTWYLMPFAIRINGDVCVPALSTALHALELRHDTLRTTFASRQDVNIQEVHPFRPKELTIFDVADEEELSDALRQDQTTPIRLGVEAGWRVRLLRLDPSHHVLSIIMHHIISDGWSTDVLQKELTALYSAALNANALELGSDKVLTSTTDALPPLPIQYTDFSIWQRQPEQLAEHRRQLEYWVGQLETSQPAELLCDKPRPKTLSGAAAVVSLMIDGALYKQLEQFCNVNGVTKFVALLTAFRVTHLHLTGSVDATIGTVNANRARSEVKDMIGFFVNMQCLRIPIQDESFSELAKQVHKITVDSFSAQDVPFENLVSSLQRDRDLSRHPLVQLVFAFHSQMDLGDFTLEGLETEPIAVPPTTRFDLEFHLFQQHDGLQGEVLYSTDLFDETTMKNMLSVFRTVLETGLQDPTLPVTSLPLLSDEDFRVLDGMKLIEMDRTDYPRDDNLANLFRRQAAITPKHIAVKDPAGQLTYTELDQKSDRLASWLVQRDLAPETLVGIFSARSCKTVIAMLGIVKAGLAYLPFDLKIPKARMETILSSIEGQKIILYGSNVEQVPVSDRADIELISIDETLSCQTNPVELCTAPTSATGLAYVTFTSGSTGKPKGVMVEHRGVVRLVKESNMMQHLPPRPVMAHVTNTAFDVAGFEIYGALLNGGTLVCIDSVMVLDFRIISDVFKKEVIDAAIFAPALLKQYLAECPAALQNLKAIYVAGDRADVHDLFAARQLIKGPVVNAYGPTENSVISTLYKLQDGEMCVNGVPIGESISNSGAYVLDRSQRLVPLGVVGELVVTGDGIARGYTDPERNTGRFVEITIGTERHRAYRTGDVVRRRPCDGQIEFFGRMDGQVKLRGHRVELGEIEHSLRTHEDVNEAVVVLHKEEGKEDQLNGFVTVRQAASQQQGPGEVDVEGHVDVWEQIFDSETYGGLDKLDASEIGRDFAGWISMYDGNDIDKEEMNEWLNETISTILNGDRPRNVLELGTGSGMVLFNLGDGLDSYIGLEPSIRAVHFTRRAANSLPDLAEKVHIFQGTAADITTLPCPVAPNLVIINSVAQYFPSQDYLQKVIDDCVGLKGVETIIFGDMRSHAMRKEFQASKAMFSLGDTATREEIQSKMAEVERAEQELLVDPGFFSSLAKRMPHLIRHVEILPKKMKAINELSCFRYAAVLHVKSSEPLNVHEVKGSEWIDFGKQRLNRDLLLETLEASSHLPAVAISNIPYSKTITERFVVKALEDGGDQVNWITSARREAQQCPSMDACDLSELAESVGYKVELSWARQFTQRGGIDAIFHHHESPTAQNRTLFRFPTDDQDRPSHLMTSVPLRQQLNQRIQEELFERLKALLPPYMVPSVITILENMPINDNGKVDRRALGERIKAQIKATWATVSEQPRTNTELSMQAIWAKVLNLEAATIGIHDKFFHLGGHSITAMKVVAEARRVGLEVAVADVLVHDTIHTLSLHCSTLEDDAEKEEVLSNVILVDEGARARLLNGVKSLEVGVDVDLHQVEDILPLTSFQEKIILDGKKVGQHANYFHLDLGTNIDVPRLQESCARTMTRFSILRARFLHLEQHYWQVVLRNPDVPFHVIEIEGEEEMDQAFHNFCLKDLSQLRSTDLPLSFVLLKHKIQGLRLIIRLSHCQYDGISFPLIFQSLMESYRGFDLPPEPAFRRYLAYATLQRERSISYWKKILQGSSPTQIEPRILPPVSWRTTPAKRIYRHAEMGLPSLPSKTTSAALVSAAWALLLSRITQRTDVVLGHVVAGRNASLSGLDETVGMCLNIIPIRAKLSSHQSSEDLLLGIQNQFATFGEADSLGFKDIIEHCTEWPAGSSFETVIQHQNIDERPTLEGSGGSEAQVSFFDNSHMVPPSLFIVSYPRAGKRLEIKLFANDHVITEKGANVLLQSLCQVSERLGVSPQEPLESCMEAVDLDGLIHE</sequence>
<protein>
    <submittedName>
        <fullName evidence="1">Uncharacterized protein</fullName>
    </submittedName>
</protein>
<dbReference type="Proteomes" id="UP001163324">
    <property type="component" value="Chromosome 5"/>
</dbReference>
<comment type="caution">
    <text evidence="1">The sequence shown here is derived from an EMBL/GenBank/DDBJ whole genome shotgun (WGS) entry which is preliminary data.</text>
</comment>
<accession>A0ACC0V192</accession>
<evidence type="ECO:0000313" key="1">
    <source>
        <dbReference type="EMBL" id="KAI9899658.1"/>
    </source>
</evidence>
<keyword evidence="2" id="KW-1185">Reference proteome</keyword>
<organism evidence="1 2">
    <name type="scientific">Trichothecium roseum</name>
    <dbReference type="NCBI Taxonomy" id="47278"/>
    <lineage>
        <taxon>Eukaryota</taxon>
        <taxon>Fungi</taxon>
        <taxon>Dikarya</taxon>
        <taxon>Ascomycota</taxon>
        <taxon>Pezizomycotina</taxon>
        <taxon>Sordariomycetes</taxon>
        <taxon>Hypocreomycetidae</taxon>
        <taxon>Hypocreales</taxon>
        <taxon>Hypocreales incertae sedis</taxon>
        <taxon>Trichothecium</taxon>
    </lineage>
</organism>
<name>A0ACC0V192_9HYPO</name>
<dbReference type="EMBL" id="CM047944">
    <property type="protein sequence ID" value="KAI9899658.1"/>
    <property type="molecule type" value="Genomic_DNA"/>
</dbReference>
<proteinExistence type="predicted"/>
<gene>
    <name evidence="1" type="ORF">N3K66_006119</name>
</gene>
<reference evidence="1" key="1">
    <citation type="submission" date="2022-10" db="EMBL/GenBank/DDBJ databases">
        <title>Complete Genome of Trichothecium roseum strain YXFP-22015, a Plant Pathogen Isolated from Citrus.</title>
        <authorList>
            <person name="Wang Y."/>
            <person name="Zhu L."/>
        </authorList>
    </citation>
    <scope>NUCLEOTIDE SEQUENCE</scope>
    <source>
        <strain evidence="1">YXFP-22015</strain>
    </source>
</reference>
<evidence type="ECO:0000313" key="2">
    <source>
        <dbReference type="Proteomes" id="UP001163324"/>
    </source>
</evidence>